<gene>
    <name evidence="1" type="ORF">DJ93_5576</name>
</gene>
<sequence>MSIQLQELAKILHQRDLNVTRYYSEPTTSQIAEKVEELHSVISNYVDLDKAILRSPEELQQEWKEHKAKVGVYNNVLGGTCVTDKVCPVKMACLGCVAKIPQPEKKHEFIEVVDLSKDMEKRFASMGLTVEVNKAKQMKKFAKNELREIELIEKCREEQTYEPDVSFKK</sequence>
<dbReference type="EMBL" id="JMQC01000009">
    <property type="protein sequence ID" value="KFM95764.1"/>
    <property type="molecule type" value="Genomic_DNA"/>
</dbReference>
<evidence type="ECO:0000313" key="2">
    <source>
        <dbReference type="Proteomes" id="UP000029389"/>
    </source>
</evidence>
<organism evidence="1 2">
    <name type="scientific">Bacillus clarus</name>
    <dbReference type="NCBI Taxonomy" id="2338372"/>
    <lineage>
        <taxon>Bacteria</taxon>
        <taxon>Bacillati</taxon>
        <taxon>Bacillota</taxon>
        <taxon>Bacilli</taxon>
        <taxon>Bacillales</taxon>
        <taxon>Bacillaceae</taxon>
        <taxon>Bacillus</taxon>
        <taxon>Bacillus cereus group</taxon>
    </lineage>
</organism>
<accession>A0A090YB90</accession>
<comment type="caution">
    <text evidence="1">The sequence shown here is derived from an EMBL/GenBank/DDBJ whole genome shotgun (WGS) entry which is preliminary data.</text>
</comment>
<dbReference type="AlphaFoldDB" id="A0A090YB90"/>
<dbReference type="PATRIC" id="fig|1405.8.peg.5754"/>
<dbReference type="Proteomes" id="UP000029389">
    <property type="component" value="Unassembled WGS sequence"/>
</dbReference>
<proteinExistence type="predicted"/>
<protein>
    <submittedName>
        <fullName evidence="1">Putative phage integrase</fullName>
    </submittedName>
</protein>
<name>A0A090YB90_9BACI</name>
<evidence type="ECO:0000313" key="1">
    <source>
        <dbReference type="EMBL" id="KFM95764.1"/>
    </source>
</evidence>
<reference evidence="1 2" key="1">
    <citation type="submission" date="2014-04" db="EMBL/GenBank/DDBJ databases">
        <authorList>
            <person name="Bishop-Lilly K.A."/>
            <person name="Broomall S.M."/>
            <person name="Chain P.S."/>
            <person name="Chertkov O."/>
            <person name="Coyne S.R."/>
            <person name="Daligault H.E."/>
            <person name="Davenport K.W."/>
            <person name="Erkkila T."/>
            <person name="Frey K.G."/>
            <person name="Gibbons H.S."/>
            <person name="Gu W."/>
            <person name="Jaissle J."/>
            <person name="Johnson S.L."/>
            <person name="Koroleva G.I."/>
            <person name="Ladner J.T."/>
            <person name="Lo C.-C."/>
            <person name="Minogue T.D."/>
            <person name="Munk C."/>
            <person name="Palacios G.F."/>
            <person name="Redden C.L."/>
            <person name="Rosenzweig C.N."/>
            <person name="Scholz M.B."/>
            <person name="Teshima H."/>
            <person name="Xu Y."/>
        </authorList>
    </citation>
    <scope>NUCLEOTIDE SEQUENCE [LARGE SCALE GENOMIC DNA]</scope>
    <source>
        <strain evidence="1 2">BHP</strain>
    </source>
</reference>